<feature type="region of interest" description="Disordered" evidence="1">
    <location>
        <begin position="52"/>
        <end position="77"/>
    </location>
</feature>
<dbReference type="Proteomes" id="UP000887574">
    <property type="component" value="Unplaced"/>
</dbReference>
<dbReference type="WBParaSite" id="jg15986">
    <property type="protein sequence ID" value="jg15986"/>
    <property type="gene ID" value="jg15986"/>
</dbReference>
<name>A0A915D659_9BILA</name>
<feature type="compositionally biased region" description="Basic residues" evidence="1">
    <location>
        <begin position="63"/>
        <end position="77"/>
    </location>
</feature>
<feature type="compositionally biased region" description="Polar residues" evidence="1">
    <location>
        <begin position="1"/>
        <end position="11"/>
    </location>
</feature>
<protein>
    <submittedName>
        <fullName evidence="3">Uncharacterized protein</fullName>
    </submittedName>
</protein>
<evidence type="ECO:0000313" key="2">
    <source>
        <dbReference type="Proteomes" id="UP000887574"/>
    </source>
</evidence>
<accession>A0A915D659</accession>
<feature type="region of interest" description="Disordered" evidence="1">
    <location>
        <begin position="1"/>
        <end position="22"/>
    </location>
</feature>
<organism evidence="2 3">
    <name type="scientific">Ditylenchus dipsaci</name>
    <dbReference type="NCBI Taxonomy" id="166011"/>
    <lineage>
        <taxon>Eukaryota</taxon>
        <taxon>Metazoa</taxon>
        <taxon>Ecdysozoa</taxon>
        <taxon>Nematoda</taxon>
        <taxon>Chromadorea</taxon>
        <taxon>Rhabditida</taxon>
        <taxon>Tylenchina</taxon>
        <taxon>Tylenchomorpha</taxon>
        <taxon>Sphaerularioidea</taxon>
        <taxon>Anguinidae</taxon>
        <taxon>Anguininae</taxon>
        <taxon>Ditylenchus</taxon>
    </lineage>
</organism>
<evidence type="ECO:0000256" key="1">
    <source>
        <dbReference type="SAM" id="MobiDB-lite"/>
    </source>
</evidence>
<keyword evidence="2" id="KW-1185">Reference proteome</keyword>
<sequence>MLSNEQNSSVPQGKAKISRGKVTNLRKGVKTDALRIKNVNDYIEPSIGCIKSSPGTHIYQEQHKKRKKSYKFQKQIK</sequence>
<proteinExistence type="predicted"/>
<evidence type="ECO:0000313" key="3">
    <source>
        <dbReference type="WBParaSite" id="jg15986"/>
    </source>
</evidence>
<reference evidence="3" key="1">
    <citation type="submission" date="2022-11" db="UniProtKB">
        <authorList>
            <consortium name="WormBaseParasite"/>
        </authorList>
    </citation>
    <scope>IDENTIFICATION</scope>
</reference>
<dbReference type="AlphaFoldDB" id="A0A915D659"/>